<dbReference type="Gene3D" id="2.40.50.100">
    <property type="match status" value="1"/>
</dbReference>
<name>A0AA97FJ11_9MICO</name>
<protein>
    <recommendedName>
        <fullName evidence="1 3">Biotin carboxyl carrier protein of acetyl-CoA carboxylase</fullName>
    </recommendedName>
</protein>
<dbReference type="PANTHER" id="PTHR45266">
    <property type="entry name" value="OXALOACETATE DECARBOXYLASE ALPHA CHAIN"/>
    <property type="match status" value="1"/>
</dbReference>
<dbReference type="CDD" id="cd06850">
    <property type="entry name" value="biotinyl_domain"/>
    <property type="match status" value="1"/>
</dbReference>
<dbReference type="PROSITE" id="PS50968">
    <property type="entry name" value="BIOTINYL_LIPOYL"/>
    <property type="match status" value="1"/>
</dbReference>
<proteinExistence type="predicted"/>
<sequence>MTDIVSPLPGVFYRRPAPGKPTFVEEGDPIEVGQTLGIVEIMKQFTEIRSTAAGLVGAFSVEDGGTVSPGDVVVTVDEA</sequence>
<keyword evidence="3" id="KW-0443">Lipid metabolism</keyword>
<feature type="domain" description="Lipoyl-binding" evidence="4">
    <location>
        <begin position="1"/>
        <end position="77"/>
    </location>
</feature>
<evidence type="ECO:0000259" key="4">
    <source>
        <dbReference type="PROSITE" id="PS50968"/>
    </source>
</evidence>
<keyword evidence="3" id="KW-0275">Fatty acid biosynthesis</keyword>
<dbReference type="PANTHER" id="PTHR45266:SF3">
    <property type="entry name" value="OXALOACETATE DECARBOXYLASE ALPHA CHAIN"/>
    <property type="match status" value="1"/>
</dbReference>
<dbReference type="InterPro" id="IPR000089">
    <property type="entry name" value="Biotin_lipoyl"/>
</dbReference>
<dbReference type="NCBIfam" id="NF005457">
    <property type="entry name" value="PRK07051.1"/>
    <property type="match status" value="1"/>
</dbReference>
<dbReference type="InterPro" id="IPR050709">
    <property type="entry name" value="Biotin_Carboxyl_Carrier/Decarb"/>
</dbReference>
<comment type="function">
    <text evidence="3">This protein is a component of the acetyl coenzyme A carboxylase complex; first, biotin carboxylase catalyzes the carboxylation of the carrier protein and then the transcarboxylase transfers the carboxyl group to form malonyl-CoA.</text>
</comment>
<dbReference type="InterPro" id="IPR001249">
    <property type="entry name" value="AcCoA_biotinCC"/>
</dbReference>
<evidence type="ECO:0000313" key="5">
    <source>
        <dbReference type="EMBL" id="WOF22929.1"/>
    </source>
</evidence>
<dbReference type="RefSeq" id="WP_317139401.1">
    <property type="nucleotide sequence ID" value="NZ_CP118157.1"/>
</dbReference>
<reference evidence="5 6" key="1">
    <citation type="submission" date="2023-02" db="EMBL/GenBank/DDBJ databases">
        <title>Microbacterium betulae sp. nov., isolated from birch wood.</title>
        <authorList>
            <person name="Pasciak M."/>
            <person name="Pawlik K.J."/>
            <person name="Martynowski D."/>
            <person name="Laczmanski L."/>
            <person name="Ciekot J."/>
            <person name="Szponar B."/>
            <person name="Wojcik-Fatla A."/>
            <person name="Mackiewicz B."/>
            <person name="Farian E."/>
            <person name="Cholewa G."/>
            <person name="Cholewa A."/>
            <person name="Dutkiewicz J."/>
        </authorList>
    </citation>
    <scope>NUCLEOTIDE SEQUENCE [LARGE SCALE GENOMIC DNA]</scope>
    <source>
        <strain evidence="5 6">AB</strain>
    </source>
</reference>
<accession>A0AA97FJ11</accession>
<keyword evidence="2 3" id="KW-0092">Biotin</keyword>
<dbReference type="PRINTS" id="PR01071">
    <property type="entry name" value="ACOABIOTINCC"/>
</dbReference>
<dbReference type="GO" id="GO:0003989">
    <property type="term" value="F:acetyl-CoA carboxylase activity"/>
    <property type="evidence" value="ECO:0007669"/>
    <property type="project" value="InterPro"/>
</dbReference>
<keyword evidence="3" id="KW-0444">Lipid biosynthesis</keyword>
<dbReference type="AlphaFoldDB" id="A0AA97FJ11"/>
<dbReference type="GO" id="GO:0009317">
    <property type="term" value="C:acetyl-CoA carboxylase complex"/>
    <property type="evidence" value="ECO:0007669"/>
    <property type="project" value="InterPro"/>
</dbReference>
<keyword evidence="6" id="KW-1185">Reference proteome</keyword>
<evidence type="ECO:0000256" key="3">
    <source>
        <dbReference type="RuleBase" id="RU364072"/>
    </source>
</evidence>
<dbReference type="Pfam" id="PF00364">
    <property type="entry name" value="Biotin_lipoyl"/>
    <property type="match status" value="1"/>
</dbReference>
<dbReference type="KEGG" id="mbet:N8K70_16275"/>
<keyword evidence="3" id="KW-0276">Fatty acid metabolism</keyword>
<dbReference type="InterPro" id="IPR011053">
    <property type="entry name" value="Single_hybrid_motif"/>
</dbReference>
<dbReference type="SUPFAM" id="SSF51230">
    <property type="entry name" value="Single hybrid motif"/>
    <property type="match status" value="1"/>
</dbReference>
<dbReference type="GO" id="GO:0006633">
    <property type="term" value="P:fatty acid biosynthetic process"/>
    <property type="evidence" value="ECO:0007669"/>
    <property type="project" value="UniProtKB-KW"/>
</dbReference>
<evidence type="ECO:0000313" key="6">
    <source>
        <dbReference type="Proteomes" id="UP001305498"/>
    </source>
</evidence>
<gene>
    <name evidence="5" type="ORF">N8K70_16275</name>
</gene>
<evidence type="ECO:0000256" key="2">
    <source>
        <dbReference type="ARBA" id="ARBA00023267"/>
    </source>
</evidence>
<dbReference type="Proteomes" id="UP001305498">
    <property type="component" value="Chromosome"/>
</dbReference>
<dbReference type="EMBL" id="CP118157">
    <property type="protein sequence ID" value="WOF22929.1"/>
    <property type="molecule type" value="Genomic_DNA"/>
</dbReference>
<organism evidence="5 6">
    <name type="scientific">Microbacterium betulae</name>
    <dbReference type="NCBI Taxonomy" id="2981139"/>
    <lineage>
        <taxon>Bacteria</taxon>
        <taxon>Bacillati</taxon>
        <taxon>Actinomycetota</taxon>
        <taxon>Actinomycetes</taxon>
        <taxon>Micrococcales</taxon>
        <taxon>Microbacteriaceae</taxon>
        <taxon>Microbacterium</taxon>
    </lineage>
</organism>
<evidence type="ECO:0000256" key="1">
    <source>
        <dbReference type="ARBA" id="ARBA00017562"/>
    </source>
</evidence>
<comment type="pathway">
    <text evidence="3">Lipid metabolism; fatty acid biosynthesis.</text>
</comment>